<dbReference type="Pfam" id="PF01823">
    <property type="entry name" value="MACPF"/>
    <property type="match status" value="1"/>
</dbReference>
<dbReference type="GO" id="GO:0043025">
    <property type="term" value="C:neuronal cell body"/>
    <property type="evidence" value="ECO:0007669"/>
    <property type="project" value="TreeGrafter"/>
</dbReference>
<evidence type="ECO:0000256" key="7">
    <source>
        <dbReference type="SAM" id="SignalP"/>
    </source>
</evidence>
<feature type="non-terminal residue" evidence="9">
    <location>
        <position position="788"/>
    </location>
</feature>
<dbReference type="InterPro" id="IPR020864">
    <property type="entry name" value="MACPF"/>
</dbReference>
<dbReference type="InterPro" id="IPR033237">
    <property type="entry name" value="BRINP"/>
</dbReference>
<evidence type="ECO:0000259" key="8">
    <source>
        <dbReference type="SMART" id="SM00457"/>
    </source>
</evidence>
<evidence type="ECO:0000256" key="2">
    <source>
        <dbReference type="ARBA" id="ARBA00022729"/>
    </source>
</evidence>
<comment type="caution">
    <text evidence="9">The sequence shown here is derived from an EMBL/GenBank/DDBJ whole genome shotgun (WGS) entry which is preliminary data.</text>
</comment>
<dbReference type="PROSITE" id="PS51257">
    <property type="entry name" value="PROKAR_LIPOPROTEIN"/>
    <property type="match status" value="1"/>
</dbReference>
<comment type="similarity">
    <text evidence="1">Belongs to the BRINP family.</text>
</comment>
<dbReference type="InterPro" id="IPR057671">
    <property type="entry name" value="BRINP_C"/>
</dbReference>
<keyword evidence="5" id="KW-0131">Cell cycle</keyword>
<dbReference type="Pfam" id="PF19052">
    <property type="entry name" value="BRINP_C"/>
    <property type="match status" value="1"/>
</dbReference>
<organism evidence="9 10">
    <name type="scientific">Vidua macroura</name>
    <name type="common">Pin-tailed whydah</name>
    <dbReference type="NCBI Taxonomy" id="187451"/>
    <lineage>
        <taxon>Eukaryota</taxon>
        <taxon>Metazoa</taxon>
        <taxon>Chordata</taxon>
        <taxon>Craniata</taxon>
        <taxon>Vertebrata</taxon>
        <taxon>Euteleostomi</taxon>
        <taxon>Archelosauria</taxon>
        <taxon>Archosauria</taxon>
        <taxon>Dinosauria</taxon>
        <taxon>Saurischia</taxon>
        <taxon>Theropoda</taxon>
        <taxon>Coelurosauria</taxon>
        <taxon>Aves</taxon>
        <taxon>Neognathae</taxon>
        <taxon>Neoaves</taxon>
        <taxon>Telluraves</taxon>
        <taxon>Australaves</taxon>
        <taxon>Passeriformes</taxon>
        <taxon>Passeroidea</taxon>
        <taxon>Estrildidae</taxon>
        <taxon>Viduinae</taxon>
        <taxon>Vidua</taxon>
    </lineage>
</organism>
<reference evidence="9" key="1">
    <citation type="submission" date="2019-09" db="EMBL/GenBank/DDBJ databases">
        <title>Bird 10,000 Genomes (B10K) Project - Family phase.</title>
        <authorList>
            <person name="Zhang G."/>
        </authorList>
    </citation>
    <scope>NUCLEOTIDE SEQUENCE</scope>
    <source>
        <strain evidence="9">B10K-DU-002-50</strain>
        <tissue evidence="9">Muscle</tissue>
    </source>
</reference>
<keyword evidence="4" id="KW-0325">Glycoprotein</keyword>
<dbReference type="InterPro" id="IPR057450">
    <property type="entry name" value="BRINP_EGF"/>
</dbReference>
<dbReference type="GO" id="GO:0045930">
    <property type="term" value="P:negative regulation of mitotic cell cycle"/>
    <property type="evidence" value="ECO:0007669"/>
    <property type="project" value="InterPro"/>
</dbReference>
<feature type="non-terminal residue" evidence="9">
    <location>
        <position position="1"/>
    </location>
</feature>
<feature type="signal peptide" evidence="7">
    <location>
        <begin position="1"/>
        <end position="36"/>
    </location>
</feature>
<dbReference type="AlphaFoldDB" id="A0A852E9Y9"/>
<name>A0A852E9Y9_VIDMA</name>
<feature type="domain" description="MACPF" evidence="8">
    <location>
        <begin position="100"/>
        <end position="286"/>
    </location>
</feature>
<dbReference type="EMBL" id="WBNN01008957">
    <property type="protein sequence ID" value="NXP99610.1"/>
    <property type="molecule type" value="Genomic_DNA"/>
</dbReference>
<evidence type="ECO:0000256" key="1">
    <source>
        <dbReference type="ARBA" id="ARBA00010360"/>
    </source>
</evidence>
<keyword evidence="2 7" id="KW-0732">Signal</keyword>
<dbReference type="PANTHER" id="PTHR15564:SF8">
    <property type="entry name" value="BMP_RETINOIC ACID-INDUCIBLE NEURAL-SPECIFIC PROTEIN 2"/>
    <property type="match status" value="1"/>
</dbReference>
<evidence type="ECO:0000256" key="5">
    <source>
        <dbReference type="ARBA" id="ARBA00023306"/>
    </source>
</evidence>
<gene>
    <name evidence="9" type="primary">Brinp2</name>
    <name evidence="9" type="ORF">VIDMAC_R06044</name>
</gene>
<sequence length="788" mass="89212">MGRQDLPRADGPPPMLPWPLALLALSACCLWGVAGGAGSTVPQGHAAPATPSSSSSSSSPSARAPLDWLLTDRGPFYRAQEYVDFMERYRQGFTTRYRIYREFARWKVNNLALERKDFFSLPLPLAPEFIRNIRLLGRRPSPQQITDSLIKKYGTHFLLAATLGGEESLTIFVDKRKLSRRAEPVAGAGNSSGVSLETLHQLAASYFIDRDSTLRRLHHIQIATAAIKVTETRTGPLGCSNYDNLDSVSSVLVQSPENKVQLQGLQTVLPSYLRERFVVAALSYIACSSAGELVCRRSDCRCQCQPAFPRCNCPEADIQALESSLAQLGRAWESHHSQFEESEEFQALLKRLPTDRFLNRTAISHFWTMDLDVQHRYQQLGTSLKLLSRKTYRLIRRLFNLSKRCHRQPRFKLPKERSLPYWWSRAQSLLYCSETAVPGTFLEESHSCTCPSEQPSCQGSIPCALGEGPACASCDQDNITRCGTCNHGYVLTQGFCRPEVADSLEHYLGLETDLQDLELRYLLQKRDSRIEVHSIFISNDMRLGSWFDPSWRKRMLLTLKSNKYKPGLVHVMLALSLQICLTKNSTLEPVMAIYVNPFGGSHSESWFMPVNEGSFPDWERTTVDASAQCQNWTITLGNKWKTFFETVHVYLRSRIKSLDDSSNETIYYEPLEMSDPSKNLGYMKINSLQVFGYSLPFEPDAIRDLILQLDYPYTQGSQDSAMLQLLEIRDRVNRLSPPGKIRLDLFTCLLRHRLKLANNEVARIQSSLRAFNAKLPNALEQETGKLCS</sequence>
<feature type="chain" id="PRO_5033050281" evidence="7">
    <location>
        <begin position="37"/>
        <end position="788"/>
    </location>
</feature>
<evidence type="ECO:0000313" key="10">
    <source>
        <dbReference type="Proteomes" id="UP000656497"/>
    </source>
</evidence>
<proteinExistence type="inferred from homology"/>
<protein>
    <submittedName>
        <fullName evidence="9">BRNP2 protein</fullName>
    </submittedName>
</protein>
<feature type="compositionally biased region" description="Low complexity" evidence="6">
    <location>
        <begin position="46"/>
        <end position="61"/>
    </location>
</feature>
<evidence type="ECO:0000256" key="3">
    <source>
        <dbReference type="ARBA" id="ARBA00022810"/>
    </source>
</evidence>
<accession>A0A852E9Y9</accession>
<evidence type="ECO:0000256" key="4">
    <source>
        <dbReference type="ARBA" id="ARBA00023180"/>
    </source>
</evidence>
<evidence type="ECO:0000313" key="9">
    <source>
        <dbReference type="EMBL" id="NXP99610.1"/>
    </source>
</evidence>
<keyword evidence="10" id="KW-1185">Reference proteome</keyword>
<dbReference type="GO" id="GO:0071300">
    <property type="term" value="P:cellular response to retinoic acid"/>
    <property type="evidence" value="ECO:0007669"/>
    <property type="project" value="TreeGrafter"/>
</dbReference>
<dbReference type="Pfam" id="PF25415">
    <property type="entry name" value="EGF_BRNP1-3"/>
    <property type="match status" value="1"/>
</dbReference>
<dbReference type="Proteomes" id="UP000656497">
    <property type="component" value="Unassembled WGS sequence"/>
</dbReference>
<dbReference type="PANTHER" id="PTHR15564">
    <property type="entry name" value="MACPF DOMAIN-CONTAINING PROTEIN"/>
    <property type="match status" value="1"/>
</dbReference>
<dbReference type="InterPro" id="IPR009030">
    <property type="entry name" value="Growth_fac_rcpt_cys_sf"/>
</dbReference>
<dbReference type="SUPFAM" id="SSF57184">
    <property type="entry name" value="Growth factor receptor domain"/>
    <property type="match status" value="1"/>
</dbReference>
<dbReference type="GO" id="GO:0005737">
    <property type="term" value="C:cytoplasm"/>
    <property type="evidence" value="ECO:0007669"/>
    <property type="project" value="TreeGrafter"/>
</dbReference>
<dbReference type="SMART" id="SM00457">
    <property type="entry name" value="MACPF"/>
    <property type="match status" value="1"/>
</dbReference>
<dbReference type="GO" id="GO:0045666">
    <property type="term" value="P:positive regulation of neuron differentiation"/>
    <property type="evidence" value="ECO:0007669"/>
    <property type="project" value="InterPro"/>
</dbReference>
<evidence type="ECO:0000256" key="6">
    <source>
        <dbReference type="SAM" id="MobiDB-lite"/>
    </source>
</evidence>
<dbReference type="GO" id="GO:0030425">
    <property type="term" value="C:dendrite"/>
    <property type="evidence" value="ECO:0007669"/>
    <property type="project" value="TreeGrafter"/>
</dbReference>
<feature type="region of interest" description="Disordered" evidence="6">
    <location>
        <begin position="42"/>
        <end position="61"/>
    </location>
</feature>
<dbReference type="GO" id="GO:0007399">
    <property type="term" value="P:nervous system development"/>
    <property type="evidence" value="ECO:0007669"/>
    <property type="project" value="TreeGrafter"/>
</dbReference>
<keyword evidence="3" id="KW-0338">Growth arrest</keyword>